<sequence length="338" mass="37750">MRRGEITIESVLKAIEEYDELGREVFLSRYGFDRAQSYVLVHEGREYDSKAIAGVAHKWTQGRALPAGDFSGGKDHAAAWLRSLGFTVKVLKNPDWVWDEVILACDLVASNGWHELDANDQRVRELSELLQLLPFHGEDVRGEKFRNHNGVARKTADIATRHPDYQGKATKGGETDRRVLREFLERPEEMAQAARLIRAQLAAGQSPVGAPVDEESEEEYEAPEGRLLMRRHRARERDRKLRQRKIDSVLGKGGTLACEVCGFDYEAVYGDRGAGYVECHHVVPLHVAGEGTTKLADLALICANCHRMIHRKAPWPTPAELRETIVGRRSAGGDGPVG</sequence>
<dbReference type="Proteomes" id="UP001500897">
    <property type="component" value="Unassembled WGS sequence"/>
</dbReference>
<comment type="caution">
    <text evidence="3">The sequence shown here is derived from an EMBL/GenBank/DDBJ whole genome shotgun (WGS) entry which is preliminary data.</text>
</comment>
<feature type="domain" description="ScoMcrA-like N-terminal head" evidence="2">
    <location>
        <begin position="5"/>
        <end position="89"/>
    </location>
</feature>
<evidence type="ECO:0000313" key="4">
    <source>
        <dbReference type="Proteomes" id="UP001500897"/>
    </source>
</evidence>
<protein>
    <recommendedName>
        <fullName evidence="5">5-methylcytosine-specific restriction protein A</fullName>
    </recommendedName>
</protein>
<accession>A0ABN2Y2C2</accession>
<dbReference type="Pfam" id="PF01844">
    <property type="entry name" value="HNH"/>
    <property type="match status" value="1"/>
</dbReference>
<dbReference type="EMBL" id="BAAANS010000071">
    <property type="protein sequence ID" value="GAA2120221.1"/>
    <property type="molecule type" value="Genomic_DNA"/>
</dbReference>
<evidence type="ECO:0008006" key="5">
    <source>
        <dbReference type="Google" id="ProtNLM"/>
    </source>
</evidence>
<feature type="domain" description="HNH" evidence="1">
    <location>
        <begin position="258"/>
        <end position="311"/>
    </location>
</feature>
<dbReference type="Pfam" id="PF26345">
    <property type="entry name" value="ScoMcrA_N"/>
    <property type="match status" value="1"/>
</dbReference>
<proteinExistence type="predicted"/>
<evidence type="ECO:0000259" key="2">
    <source>
        <dbReference type="Pfam" id="PF26345"/>
    </source>
</evidence>
<dbReference type="InterPro" id="IPR002711">
    <property type="entry name" value="HNH"/>
</dbReference>
<evidence type="ECO:0000313" key="3">
    <source>
        <dbReference type="EMBL" id="GAA2120221.1"/>
    </source>
</evidence>
<evidence type="ECO:0000259" key="1">
    <source>
        <dbReference type="Pfam" id="PF01844"/>
    </source>
</evidence>
<organism evidence="3 4">
    <name type="scientific">Kitasatospora saccharophila</name>
    <dbReference type="NCBI Taxonomy" id="407973"/>
    <lineage>
        <taxon>Bacteria</taxon>
        <taxon>Bacillati</taxon>
        <taxon>Actinomycetota</taxon>
        <taxon>Actinomycetes</taxon>
        <taxon>Kitasatosporales</taxon>
        <taxon>Streptomycetaceae</taxon>
        <taxon>Kitasatospora</taxon>
    </lineage>
</organism>
<name>A0ABN2Y2C2_9ACTN</name>
<reference evidence="3 4" key="1">
    <citation type="journal article" date="2019" name="Int. J. Syst. Evol. Microbiol.">
        <title>The Global Catalogue of Microorganisms (GCM) 10K type strain sequencing project: providing services to taxonomists for standard genome sequencing and annotation.</title>
        <authorList>
            <consortium name="The Broad Institute Genomics Platform"/>
            <consortium name="The Broad Institute Genome Sequencing Center for Infectious Disease"/>
            <person name="Wu L."/>
            <person name="Ma J."/>
        </authorList>
    </citation>
    <scope>NUCLEOTIDE SEQUENCE [LARGE SCALE GENOMIC DNA]</scope>
    <source>
        <strain evidence="3 4">JCM 14559</strain>
    </source>
</reference>
<gene>
    <name evidence="3" type="ORF">GCM10009759_68900</name>
</gene>
<dbReference type="Gene3D" id="1.10.30.50">
    <property type="match status" value="1"/>
</dbReference>
<dbReference type="InterPro" id="IPR058807">
    <property type="entry name" value="ScoMcrA_N"/>
</dbReference>
<keyword evidence="4" id="KW-1185">Reference proteome</keyword>